<comment type="catalytic activity">
    <reaction evidence="1 13">
        <text>Catalyzes the rearrangement of -S-S- bonds in proteins.</text>
        <dbReference type="EC" id="5.3.4.1"/>
    </reaction>
</comment>
<evidence type="ECO:0000256" key="5">
    <source>
        <dbReference type="ARBA" id="ARBA00022729"/>
    </source>
</evidence>
<keyword evidence="10 11" id="KW-0676">Redox-active center</keyword>
<feature type="domain" description="Thioredoxin" evidence="14">
    <location>
        <begin position="10"/>
        <end position="134"/>
    </location>
</feature>
<keyword evidence="15" id="KW-0328">Glycosyltransferase</keyword>
<evidence type="ECO:0000256" key="1">
    <source>
        <dbReference type="ARBA" id="ARBA00001182"/>
    </source>
</evidence>
<evidence type="ECO:0000256" key="6">
    <source>
        <dbReference type="ARBA" id="ARBA00022737"/>
    </source>
</evidence>
<proteinExistence type="inferred from homology"/>
<dbReference type="PANTHER" id="PTHR18929:SF132">
    <property type="entry name" value="PROTEIN DISULFIDE-ISOMERASE A3"/>
    <property type="match status" value="1"/>
</dbReference>
<dbReference type="EMBL" id="AHZU02001611">
    <property type="protein sequence ID" value="KFG30591.1"/>
    <property type="molecule type" value="Genomic_DNA"/>
</dbReference>
<name>A0A086JEM3_TOXGO</name>
<feature type="disulfide bond" description="Redox-active" evidence="11">
    <location>
        <begin position="380"/>
        <end position="383"/>
    </location>
</feature>
<protein>
    <recommendedName>
        <fullName evidence="4 13">Protein disulfide-isomerase</fullName>
        <ecNumber evidence="4 13">5.3.4.1</ecNumber>
    </recommendedName>
</protein>
<dbReference type="InterPro" id="IPR013766">
    <property type="entry name" value="Thioredoxin_domain"/>
</dbReference>
<dbReference type="GO" id="GO:0005788">
    <property type="term" value="C:endoplasmic reticulum lumen"/>
    <property type="evidence" value="ECO:0007669"/>
    <property type="project" value="UniProtKB-SubCell"/>
</dbReference>
<sequence length="471" mass="52802">MRAGFSFALLAVGLLATAVVYSAAEEEAVTVLTASNFDDTLKNNEIVLVKFYAPWCGHCKRMAPEYEKAAKTLKEKGSKIVLAKVDATSETDIADKQGVREYPTLTLFRKEKPEKYTGGRTAEAIVEWIEKMTGPAVTEVEGSAEDKVTKEAPIAFVAELASKDSDMAKLFEEVANESRQLGRFLAKYGASDEKIYSLRYEEGTEAFTGKTKDELKKFVDTESFPLLGPINAENFRKYIDRDLDLVWLCGTEKDFDEAKTAVREAAKKLRDTRSFVWLDTDQFKGHAENALGITEFPGLVFQSKKGRFVLPEATTSLKDAAKISQFFDDVEAGKIDRSLKSEPVPEKQDEAVKVVVGKNFEEMVIQKDKDVMLEIYAPWCGYCKSFEPIYKEFAEKYKDVDHLVVAKMDGTANETPLEEFSWSSFPSIFFVKAGEKTPMKFEGSRTVEGLTEFVNKHGSKPLKKDDKGEEL</sequence>
<dbReference type="GO" id="GO:0016757">
    <property type="term" value="F:glycosyltransferase activity"/>
    <property type="evidence" value="ECO:0007669"/>
    <property type="project" value="UniProtKB-KW"/>
</dbReference>
<evidence type="ECO:0000256" key="7">
    <source>
        <dbReference type="ARBA" id="ARBA00022824"/>
    </source>
</evidence>
<dbReference type="VEuPathDB" id="ToxoDB:TGDOM2_211680"/>
<keyword evidence="15" id="KW-0808">Transferase</keyword>
<dbReference type="NCBIfam" id="TIGR01126">
    <property type="entry name" value="pdi_dom"/>
    <property type="match status" value="1"/>
</dbReference>
<dbReference type="CDD" id="cd02995">
    <property type="entry name" value="PDI_a_PDI_a'_C"/>
    <property type="match status" value="1"/>
</dbReference>
<keyword evidence="8 11" id="KW-1015">Disulfide bond</keyword>
<dbReference type="InterPro" id="IPR005788">
    <property type="entry name" value="PDI_thioredoxin-like_dom"/>
</dbReference>
<dbReference type="CDD" id="cd02961">
    <property type="entry name" value="PDI_a_family"/>
    <property type="match status" value="1"/>
</dbReference>
<dbReference type="CDD" id="cd02982">
    <property type="entry name" value="PDI_b'_family"/>
    <property type="match status" value="1"/>
</dbReference>
<evidence type="ECO:0000313" key="16">
    <source>
        <dbReference type="Proteomes" id="UP000028837"/>
    </source>
</evidence>
<keyword evidence="6" id="KW-0677">Repeat</keyword>
<organism evidence="15 16">
    <name type="scientific">Toxoplasma gondii GAB2-2007-GAL-DOM2</name>
    <dbReference type="NCBI Taxonomy" id="1130820"/>
    <lineage>
        <taxon>Eukaryota</taxon>
        <taxon>Sar</taxon>
        <taxon>Alveolata</taxon>
        <taxon>Apicomplexa</taxon>
        <taxon>Conoidasida</taxon>
        <taxon>Coccidia</taxon>
        <taxon>Eucoccidiorida</taxon>
        <taxon>Eimeriorina</taxon>
        <taxon>Sarcocystidae</taxon>
        <taxon>Toxoplasma</taxon>
    </lineage>
</organism>
<dbReference type="Proteomes" id="UP000028837">
    <property type="component" value="Unassembled WGS sequence"/>
</dbReference>
<evidence type="ECO:0000256" key="12">
    <source>
        <dbReference type="RuleBase" id="RU004208"/>
    </source>
</evidence>
<comment type="subcellular location">
    <subcellularLocation>
        <location evidence="2">Endoplasmic reticulum lumen</location>
    </subcellularLocation>
</comment>
<dbReference type="InterPro" id="IPR005792">
    <property type="entry name" value="Prot_disulphide_isomerase"/>
</dbReference>
<evidence type="ECO:0000256" key="2">
    <source>
        <dbReference type="ARBA" id="ARBA00004319"/>
    </source>
</evidence>
<dbReference type="SMR" id="A0A086JEM3"/>
<evidence type="ECO:0000256" key="3">
    <source>
        <dbReference type="ARBA" id="ARBA00006347"/>
    </source>
</evidence>
<dbReference type="PANTHER" id="PTHR18929">
    <property type="entry name" value="PROTEIN DISULFIDE ISOMERASE"/>
    <property type="match status" value="1"/>
</dbReference>
<keyword evidence="9 13" id="KW-0413">Isomerase</keyword>
<dbReference type="SUPFAM" id="SSF52833">
    <property type="entry name" value="Thioredoxin-like"/>
    <property type="match status" value="3"/>
</dbReference>
<feature type="signal peptide" evidence="13">
    <location>
        <begin position="1"/>
        <end position="24"/>
    </location>
</feature>
<reference evidence="15 16" key="1">
    <citation type="submission" date="2014-02" db="EMBL/GenBank/DDBJ databases">
        <authorList>
            <person name="Sibley D."/>
            <person name="Venepally P."/>
            <person name="Karamycheva S."/>
            <person name="Hadjithomas M."/>
            <person name="Khan A."/>
            <person name="Brunk B."/>
            <person name="Roos D."/>
            <person name="Caler E."/>
            <person name="Lorenzi H."/>
        </authorList>
    </citation>
    <scope>NUCLEOTIDE SEQUENCE [LARGE SCALE GENOMIC DNA]</scope>
    <source>
        <strain evidence="15 16">GAB2-2007-GAL-DOM2</strain>
    </source>
</reference>
<accession>A0A086JEM3</accession>
<dbReference type="PROSITE" id="PS00194">
    <property type="entry name" value="THIOREDOXIN_1"/>
    <property type="match status" value="2"/>
</dbReference>
<comment type="similarity">
    <text evidence="3 12">Belongs to the protein disulfide isomerase family.</text>
</comment>
<comment type="caution">
    <text evidence="15">The sequence shown here is derived from an EMBL/GenBank/DDBJ whole genome shotgun (WGS) entry which is preliminary data.</text>
</comment>
<dbReference type="NCBIfam" id="TIGR01130">
    <property type="entry name" value="ER_PDI_fam"/>
    <property type="match status" value="1"/>
</dbReference>
<evidence type="ECO:0000259" key="14">
    <source>
        <dbReference type="PROSITE" id="PS51352"/>
    </source>
</evidence>
<dbReference type="AlphaFoldDB" id="A0A086JEM3"/>
<dbReference type="OrthoDB" id="72053at2759"/>
<evidence type="ECO:0000313" key="15">
    <source>
        <dbReference type="EMBL" id="KFG30591.1"/>
    </source>
</evidence>
<feature type="disulfide bond" description="Redox-active" evidence="11">
    <location>
        <begin position="56"/>
        <end position="59"/>
    </location>
</feature>
<evidence type="ECO:0000256" key="10">
    <source>
        <dbReference type="ARBA" id="ARBA00023284"/>
    </source>
</evidence>
<dbReference type="FunFam" id="3.40.30.10:FF:000023">
    <property type="entry name" value="Protein disulfide-isomerase"/>
    <property type="match status" value="1"/>
</dbReference>
<dbReference type="PRINTS" id="PR00421">
    <property type="entry name" value="THIOREDOXIN"/>
</dbReference>
<evidence type="ECO:0000256" key="11">
    <source>
        <dbReference type="PIRSR" id="PIRSR605792-51"/>
    </source>
</evidence>
<keyword evidence="7" id="KW-0256">Endoplasmic reticulum</keyword>
<evidence type="ECO:0000256" key="13">
    <source>
        <dbReference type="RuleBase" id="RU361130"/>
    </source>
</evidence>
<dbReference type="Gene3D" id="3.40.30.10">
    <property type="entry name" value="Glutaredoxin"/>
    <property type="match status" value="4"/>
</dbReference>
<dbReference type="GO" id="GO:0006457">
    <property type="term" value="P:protein folding"/>
    <property type="evidence" value="ECO:0007669"/>
    <property type="project" value="TreeGrafter"/>
</dbReference>
<feature type="domain" description="Thioredoxin" evidence="14">
    <location>
        <begin position="338"/>
        <end position="459"/>
    </location>
</feature>
<dbReference type="EC" id="5.3.4.1" evidence="4 13"/>
<evidence type="ECO:0000256" key="8">
    <source>
        <dbReference type="ARBA" id="ARBA00023157"/>
    </source>
</evidence>
<dbReference type="PROSITE" id="PS51352">
    <property type="entry name" value="THIOREDOXIN_2"/>
    <property type="match status" value="2"/>
</dbReference>
<dbReference type="GO" id="GO:0003756">
    <property type="term" value="F:protein disulfide isomerase activity"/>
    <property type="evidence" value="ECO:0007669"/>
    <property type="project" value="UniProtKB-EC"/>
</dbReference>
<evidence type="ECO:0000256" key="4">
    <source>
        <dbReference type="ARBA" id="ARBA00012723"/>
    </source>
</evidence>
<dbReference type="InterPro" id="IPR017937">
    <property type="entry name" value="Thioredoxin_CS"/>
</dbReference>
<dbReference type="InterPro" id="IPR036249">
    <property type="entry name" value="Thioredoxin-like_sf"/>
</dbReference>
<dbReference type="Pfam" id="PF00085">
    <property type="entry name" value="Thioredoxin"/>
    <property type="match status" value="2"/>
</dbReference>
<evidence type="ECO:0000256" key="9">
    <source>
        <dbReference type="ARBA" id="ARBA00023235"/>
    </source>
</evidence>
<dbReference type="Pfam" id="PF13848">
    <property type="entry name" value="Thioredoxin_6"/>
    <property type="match status" value="1"/>
</dbReference>
<feature type="chain" id="PRO_5005106225" description="Protein disulfide-isomerase" evidence="13">
    <location>
        <begin position="25"/>
        <end position="471"/>
    </location>
</feature>
<dbReference type="GO" id="GO:0034976">
    <property type="term" value="P:response to endoplasmic reticulum stress"/>
    <property type="evidence" value="ECO:0007669"/>
    <property type="project" value="TreeGrafter"/>
</dbReference>
<keyword evidence="5 13" id="KW-0732">Signal</keyword>
<gene>
    <name evidence="15" type="ORF">TGDOM2_211680</name>
</gene>